<proteinExistence type="predicted"/>
<name>A0AA46P5P1_CYTFI</name>
<sequence>MFKNMLARIRQVMYKMNLIKGIKKLTDKKEIPVNDEMYDLIEIWKAIYSGYCKEWHDTSYMTLNGKKQRKRASMRMAKVASQKMATLIFNEKCEINISEESLEKTIKEVLKENKFNREFRRYLEYGFALGGMVMKAYFEADKIKISYTTADCFIPLSWDNFRITEGVFFSTFRKGDKRYTHLEWHLWENGEYVVRNELYESKADNEIGVKVPLATQFTDLEEEIIFHTIKKTIFVYFKPNIANNFETNSPLGISVFANALDTLKSLDIAFDSFQREFALGKKRIIVPETAIKTAVDPVSGQMTRYFDADDEVYEAMHLGDMDADAIKDISVQLRVGEHISSINALLNIFAMQIGFNAGTFTFDGAGVKTATEVISENSETFRTKQDHETNVEAAIQELVDAIVEIADAFNVFPRPAKYEVSVAFDDSIAQDKDADINEQIKLLSNGLQLKKKALMKIHGLTDKEAEEMLAEIQAEQATATAEAIDFFGINKNKGQSQNNQASKTLVNQQNQGAK</sequence>
<dbReference type="EMBL" id="CP107027">
    <property type="protein sequence ID" value="UYG93196.1"/>
    <property type="molecule type" value="Genomic_DNA"/>
</dbReference>
<dbReference type="InterPro" id="IPR006432">
    <property type="entry name" value="Phage_portal_A118-type"/>
</dbReference>
<dbReference type="Pfam" id="PF05133">
    <property type="entry name" value="SPP1_portal"/>
    <property type="match status" value="1"/>
</dbReference>
<dbReference type="AlphaFoldDB" id="A0AA46P5P1"/>
<evidence type="ECO:0000256" key="1">
    <source>
        <dbReference type="SAM" id="MobiDB-lite"/>
    </source>
</evidence>
<accession>A0AA46P5P1</accession>
<dbReference type="RefSeq" id="WP_263599088.1">
    <property type="nucleotide sequence ID" value="NZ_CP107027.1"/>
</dbReference>
<feature type="region of interest" description="Disordered" evidence="1">
    <location>
        <begin position="495"/>
        <end position="514"/>
    </location>
</feature>
<dbReference type="Proteomes" id="UP001163104">
    <property type="component" value="Chromosome"/>
</dbReference>
<gene>
    <name evidence="2" type="ORF">OD459_12950</name>
</gene>
<reference evidence="2" key="1">
    <citation type="submission" date="2022-10" db="EMBL/GenBank/DDBJ databases">
        <title>Mechanism of multi-heavy metal repair in Cytobacillus Firmus M7.</title>
        <authorList>
            <person name="Li X."/>
            <person name="Yu C."/>
        </authorList>
    </citation>
    <scope>NUCLEOTIDE SEQUENCE</scope>
    <source>
        <strain evidence="2">M7</strain>
    </source>
</reference>
<evidence type="ECO:0000313" key="2">
    <source>
        <dbReference type="EMBL" id="UYG93196.1"/>
    </source>
</evidence>
<organism evidence="2 3">
    <name type="scientific">Cytobacillus firmus</name>
    <name type="common">Bacillus firmus</name>
    <dbReference type="NCBI Taxonomy" id="1399"/>
    <lineage>
        <taxon>Bacteria</taxon>
        <taxon>Bacillati</taxon>
        <taxon>Bacillota</taxon>
        <taxon>Bacilli</taxon>
        <taxon>Bacillales</taxon>
        <taxon>Bacillaceae</taxon>
        <taxon>Cytobacillus</taxon>
    </lineage>
</organism>
<dbReference type="PIRSF" id="PIRSF011911">
    <property type="entry name" value="A118_put_portal"/>
    <property type="match status" value="1"/>
</dbReference>
<dbReference type="NCBIfam" id="TIGR01542">
    <property type="entry name" value="A118_put_portal"/>
    <property type="match status" value="1"/>
</dbReference>
<protein>
    <submittedName>
        <fullName evidence="2">Phage portal protein</fullName>
    </submittedName>
</protein>
<dbReference type="InterPro" id="IPR021145">
    <property type="entry name" value="Portal_protein_SPP1_Gp6-like"/>
</dbReference>
<evidence type="ECO:0000313" key="3">
    <source>
        <dbReference type="Proteomes" id="UP001163104"/>
    </source>
</evidence>